<dbReference type="PANTHER" id="PTHR12403">
    <property type="entry name" value="TRAFFICKING PROTEIN PARTICLE COMPLEX SUBUNIT 2"/>
    <property type="match status" value="1"/>
</dbReference>
<accession>A0A9P9YRG0</accession>
<keyword evidence="3" id="KW-0813">Transport</keyword>
<keyword evidence="7" id="KW-1185">Reference proteome</keyword>
<dbReference type="CDD" id="cd14825">
    <property type="entry name" value="TRAPPC2_sedlin"/>
    <property type="match status" value="1"/>
</dbReference>
<dbReference type="Proteomes" id="UP001059596">
    <property type="component" value="Unassembled WGS sequence"/>
</dbReference>
<evidence type="ECO:0000256" key="3">
    <source>
        <dbReference type="ARBA" id="ARBA00022448"/>
    </source>
</evidence>
<keyword evidence="4" id="KW-0963">Cytoplasm</keyword>
<dbReference type="FunFam" id="3.30.450.70:FF:000001">
    <property type="entry name" value="Trafficking protein particle complex subunit 2"/>
    <property type="match status" value="1"/>
</dbReference>
<proteinExistence type="inferred from homology"/>
<evidence type="ECO:0000256" key="5">
    <source>
        <dbReference type="ARBA" id="ARBA00022892"/>
    </source>
</evidence>
<name>A0A9P9YRG0_9MUSC</name>
<dbReference type="AlphaFoldDB" id="A0A9P9YRG0"/>
<dbReference type="GO" id="GO:0048471">
    <property type="term" value="C:perinuclear region of cytoplasm"/>
    <property type="evidence" value="ECO:0007669"/>
    <property type="project" value="UniProtKB-SubCell"/>
</dbReference>
<evidence type="ECO:0000256" key="1">
    <source>
        <dbReference type="ARBA" id="ARBA00004556"/>
    </source>
</evidence>
<evidence type="ECO:0000256" key="2">
    <source>
        <dbReference type="ARBA" id="ARBA00006626"/>
    </source>
</evidence>
<dbReference type="SUPFAM" id="SSF64356">
    <property type="entry name" value="SNARE-like"/>
    <property type="match status" value="1"/>
</dbReference>
<comment type="caution">
    <text evidence="6">The sequence shown here is derived from an EMBL/GenBank/DDBJ whole genome shotgun (WGS) entry which is preliminary data.</text>
</comment>
<dbReference type="InterPro" id="IPR011012">
    <property type="entry name" value="Longin-like_dom_sf"/>
</dbReference>
<reference evidence="6" key="1">
    <citation type="journal article" date="2023" name="Genome Biol. Evol.">
        <title>Long-read-based Genome Assembly of Drosophila gunungcola Reveals Fewer Chemosensory Genes in Flower-breeding Species.</title>
        <authorList>
            <person name="Negi A."/>
            <person name="Liao B.Y."/>
            <person name="Yeh S.D."/>
        </authorList>
    </citation>
    <scope>NUCLEOTIDE SEQUENCE</scope>
    <source>
        <strain evidence="6">Sukarami</strain>
    </source>
</reference>
<dbReference type="GO" id="GO:0006888">
    <property type="term" value="P:endoplasmic reticulum to Golgi vesicle-mediated transport"/>
    <property type="evidence" value="ECO:0007669"/>
    <property type="project" value="InterPro"/>
</dbReference>
<evidence type="ECO:0000256" key="4">
    <source>
        <dbReference type="ARBA" id="ARBA00022490"/>
    </source>
</evidence>
<comment type="subcellular location">
    <subcellularLocation>
        <location evidence="1">Cytoplasm</location>
        <location evidence="1">Perinuclear region</location>
    </subcellularLocation>
</comment>
<comment type="similarity">
    <text evidence="2">Belongs to the TRAPP small subunits family. Sedlin subfamily.</text>
</comment>
<dbReference type="InterPro" id="IPR006722">
    <property type="entry name" value="Sedlin"/>
</dbReference>
<gene>
    <name evidence="6" type="ORF">M5D96_005800</name>
</gene>
<dbReference type="Gene3D" id="3.30.450.70">
    <property type="match status" value="1"/>
</dbReference>
<keyword evidence="5" id="KW-0931">ER-Golgi transport</keyword>
<evidence type="ECO:0008006" key="8">
    <source>
        <dbReference type="Google" id="ProtNLM"/>
    </source>
</evidence>
<dbReference type="Pfam" id="PF04628">
    <property type="entry name" value="Sedlin_N"/>
    <property type="match status" value="1"/>
</dbReference>
<organism evidence="6 7">
    <name type="scientific">Drosophila gunungcola</name>
    <name type="common">fruit fly</name>
    <dbReference type="NCBI Taxonomy" id="103775"/>
    <lineage>
        <taxon>Eukaryota</taxon>
        <taxon>Metazoa</taxon>
        <taxon>Ecdysozoa</taxon>
        <taxon>Arthropoda</taxon>
        <taxon>Hexapoda</taxon>
        <taxon>Insecta</taxon>
        <taxon>Pterygota</taxon>
        <taxon>Neoptera</taxon>
        <taxon>Endopterygota</taxon>
        <taxon>Diptera</taxon>
        <taxon>Brachycera</taxon>
        <taxon>Muscomorpha</taxon>
        <taxon>Ephydroidea</taxon>
        <taxon>Drosophilidae</taxon>
        <taxon>Drosophila</taxon>
        <taxon>Sophophora</taxon>
    </lineage>
</organism>
<sequence length="162" mass="19408">MVFFSIRFRSHLKLDCFGIAFVKMSTYYFVIVGHNDNPIYEKEFSTVNKELRKEDHRHLSQFIAHAALDLVDEHKWKTANMQLKSIDRFNQWFVSAFITASQIRFIIVHDNKNDEGIKNFFNEMYDTYIKHSMNAFYRINTPIKSPMFEKKSEIFGRKYLLS</sequence>
<evidence type="ECO:0000313" key="7">
    <source>
        <dbReference type="Proteomes" id="UP001059596"/>
    </source>
</evidence>
<evidence type="ECO:0000313" key="6">
    <source>
        <dbReference type="EMBL" id="KAI8041535.1"/>
    </source>
</evidence>
<dbReference type="EMBL" id="JAMKOV010000003">
    <property type="protein sequence ID" value="KAI8041535.1"/>
    <property type="molecule type" value="Genomic_DNA"/>
</dbReference>
<protein>
    <recommendedName>
        <fullName evidence="8">Trafficking protein particle complex subunit 2</fullName>
    </recommendedName>
</protein>